<dbReference type="AlphaFoldDB" id="A0A5C5YMI1"/>
<evidence type="ECO:0000313" key="9">
    <source>
        <dbReference type="EMBL" id="TWT76066.1"/>
    </source>
</evidence>
<organism evidence="9 10">
    <name type="scientific">Posidoniimonas polymericola</name>
    <dbReference type="NCBI Taxonomy" id="2528002"/>
    <lineage>
        <taxon>Bacteria</taxon>
        <taxon>Pseudomonadati</taxon>
        <taxon>Planctomycetota</taxon>
        <taxon>Planctomycetia</taxon>
        <taxon>Pirellulales</taxon>
        <taxon>Lacipirellulaceae</taxon>
        <taxon>Posidoniimonas</taxon>
    </lineage>
</organism>
<evidence type="ECO:0000256" key="1">
    <source>
        <dbReference type="ARBA" id="ARBA00010641"/>
    </source>
</evidence>
<dbReference type="EMBL" id="SJPO01000006">
    <property type="protein sequence ID" value="TWT76066.1"/>
    <property type="molecule type" value="Genomic_DNA"/>
</dbReference>
<name>A0A5C5YMI1_9BACT</name>
<dbReference type="Pfam" id="PF04542">
    <property type="entry name" value="Sigma70_r2"/>
    <property type="match status" value="1"/>
</dbReference>
<feature type="domain" description="RNA polymerase sigma factor 70 region 4 type 2" evidence="8">
    <location>
        <begin position="80"/>
        <end position="131"/>
    </location>
</feature>
<dbReference type="Proteomes" id="UP000318478">
    <property type="component" value="Unassembled WGS sequence"/>
</dbReference>
<evidence type="ECO:0000256" key="5">
    <source>
        <dbReference type="ARBA" id="ARBA00023163"/>
    </source>
</evidence>
<proteinExistence type="inferred from homology"/>
<dbReference type="InterPro" id="IPR013324">
    <property type="entry name" value="RNA_pol_sigma_r3/r4-like"/>
</dbReference>
<dbReference type="InterPro" id="IPR039425">
    <property type="entry name" value="RNA_pol_sigma-70-like"/>
</dbReference>
<dbReference type="InterPro" id="IPR014284">
    <property type="entry name" value="RNA_pol_sigma-70_dom"/>
</dbReference>
<sequence length="145" mass="16105">MLALYASQWTASPDDCVQEALVELARQPRTPDSPVAWLYRVVKRRALNAARGDRRRREREQAVGQSRVATAGSQATDFAEIAELLAQLDGPDREAVVLRLWGGLTFAEIADTLGLSTATAHRRYEQALETLRQVCDATTPTEREP</sequence>
<keyword evidence="10" id="KW-1185">Reference proteome</keyword>
<evidence type="ECO:0000256" key="6">
    <source>
        <dbReference type="SAM" id="MobiDB-lite"/>
    </source>
</evidence>
<dbReference type="SUPFAM" id="SSF88946">
    <property type="entry name" value="Sigma2 domain of RNA polymerase sigma factors"/>
    <property type="match status" value="1"/>
</dbReference>
<dbReference type="GO" id="GO:0006352">
    <property type="term" value="P:DNA-templated transcription initiation"/>
    <property type="evidence" value="ECO:0007669"/>
    <property type="project" value="InterPro"/>
</dbReference>
<evidence type="ECO:0000259" key="8">
    <source>
        <dbReference type="Pfam" id="PF08281"/>
    </source>
</evidence>
<dbReference type="InterPro" id="IPR036388">
    <property type="entry name" value="WH-like_DNA-bd_sf"/>
</dbReference>
<accession>A0A5C5YMI1</accession>
<evidence type="ECO:0000256" key="2">
    <source>
        <dbReference type="ARBA" id="ARBA00023015"/>
    </source>
</evidence>
<keyword evidence="2" id="KW-0805">Transcription regulation</keyword>
<dbReference type="PANTHER" id="PTHR43133:SF8">
    <property type="entry name" value="RNA POLYMERASE SIGMA FACTOR HI_1459-RELATED"/>
    <property type="match status" value="1"/>
</dbReference>
<evidence type="ECO:0000259" key="7">
    <source>
        <dbReference type="Pfam" id="PF04542"/>
    </source>
</evidence>
<keyword evidence="3" id="KW-0731">Sigma factor</keyword>
<dbReference type="NCBIfam" id="TIGR02937">
    <property type="entry name" value="sigma70-ECF"/>
    <property type="match status" value="1"/>
</dbReference>
<dbReference type="InterPro" id="IPR013249">
    <property type="entry name" value="RNA_pol_sigma70_r4_t2"/>
</dbReference>
<feature type="region of interest" description="Disordered" evidence="6">
    <location>
        <begin position="49"/>
        <end position="70"/>
    </location>
</feature>
<dbReference type="Gene3D" id="1.10.1740.10">
    <property type="match status" value="1"/>
</dbReference>
<feature type="domain" description="RNA polymerase sigma-70 region 2" evidence="7">
    <location>
        <begin position="11"/>
        <end position="55"/>
    </location>
</feature>
<comment type="caution">
    <text evidence="9">The sequence shown here is derived from an EMBL/GenBank/DDBJ whole genome shotgun (WGS) entry which is preliminary data.</text>
</comment>
<gene>
    <name evidence="9" type="primary">sigK_2</name>
    <name evidence="9" type="ORF">Pla123a_28530</name>
</gene>
<dbReference type="InterPro" id="IPR007627">
    <property type="entry name" value="RNA_pol_sigma70_r2"/>
</dbReference>
<dbReference type="CDD" id="cd06171">
    <property type="entry name" value="Sigma70_r4"/>
    <property type="match status" value="1"/>
</dbReference>
<keyword evidence="4" id="KW-0238">DNA-binding</keyword>
<evidence type="ECO:0000256" key="3">
    <source>
        <dbReference type="ARBA" id="ARBA00023082"/>
    </source>
</evidence>
<dbReference type="PANTHER" id="PTHR43133">
    <property type="entry name" value="RNA POLYMERASE ECF-TYPE SIGMA FACTO"/>
    <property type="match status" value="1"/>
</dbReference>
<dbReference type="Gene3D" id="1.10.10.10">
    <property type="entry name" value="Winged helix-like DNA-binding domain superfamily/Winged helix DNA-binding domain"/>
    <property type="match status" value="1"/>
</dbReference>
<comment type="similarity">
    <text evidence="1">Belongs to the sigma-70 factor family. ECF subfamily.</text>
</comment>
<dbReference type="GO" id="GO:0016987">
    <property type="term" value="F:sigma factor activity"/>
    <property type="evidence" value="ECO:0007669"/>
    <property type="project" value="UniProtKB-KW"/>
</dbReference>
<evidence type="ECO:0000256" key="4">
    <source>
        <dbReference type="ARBA" id="ARBA00023125"/>
    </source>
</evidence>
<dbReference type="InterPro" id="IPR013325">
    <property type="entry name" value="RNA_pol_sigma_r2"/>
</dbReference>
<keyword evidence="5" id="KW-0804">Transcription</keyword>
<dbReference type="GO" id="GO:0003677">
    <property type="term" value="F:DNA binding"/>
    <property type="evidence" value="ECO:0007669"/>
    <property type="project" value="UniProtKB-KW"/>
</dbReference>
<protein>
    <submittedName>
        <fullName evidence="9">ECF RNA polymerase sigma factor SigK</fullName>
    </submittedName>
</protein>
<reference evidence="9 10" key="1">
    <citation type="submission" date="2019-02" db="EMBL/GenBank/DDBJ databases">
        <title>Deep-cultivation of Planctomycetes and their phenomic and genomic characterization uncovers novel biology.</title>
        <authorList>
            <person name="Wiegand S."/>
            <person name="Jogler M."/>
            <person name="Boedeker C."/>
            <person name="Pinto D."/>
            <person name="Vollmers J."/>
            <person name="Rivas-Marin E."/>
            <person name="Kohn T."/>
            <person name="Peeters S.H."/>
            <person name="Heuer A."/>
            <person name="Rast P."/>
            <person name="Oberbeckmann S."/>
            <person name="Bunk B."/>
            <person name="Jeske O."/>
            <person name="Meyerdierks A."/>
            <person name="Storesund J.E."/>
            <person name="Kallscheuer N."/>
            <person name="Luecker S."/>
            <person name="Lage O.M."/>
            <person name="Pohl T."/>
            <person name="Merkel B.J."/>
            <person name="Hornburger P."/>
            <person name="Mueller R.-W."/>
            <person name="Bruemmer F."/>
            <person name="Labrenz M."/>
            <person name="Spormann A.M."/>
            <person name="Op Den Camp H."/>
            <person name="Overmann J."/>
            <person name="Amann R."/>
            <person name="Jetten M.S.M."/>
            <person name="Mascher T."/>
            <person name="Medema M.H."/>
            <person name="Devos D.P."/>
            <person name="Kaster A.-K."/>
            <person name="Ovreas L."/>
            <person name="Rohde M."/>
            <person name="Galperin M.Y."/>
            <person name="Jogler C."/>
        </authorList>
    </citation>
    <scope>NUCLEOTIDE SEQUENCE [LARGE SCALE GENOMIC DNA]</scope>
    <source>
        <strain evidence="9 10">Pla123a</strain>
    </source>
</reference>
<dbReference type="SUPFAM" id="SSF88659">
    <property type="entry name" value="Sigma3 and sigma4 domains of RNA polymerase sigma factors"/>
    <property type="match status" value="1"/>
</dbReference>
<evidence type="ECO:0000313" key="10">
    <source>
        <dbReference type="Proteomes" id="UP000318478"/>
    </source>
</evidence>
<dbReference type="Pfam" id="PF08281">
    <property type="entry name" value="Sigma70_r4_2"/>
    <property type="match status" value="1"/>
</dbReference>